<dbReference type="Proteomes" id="UP000297429">
    <property type="component" value="Unassembled WGS sequence"/>
</dbReference>
<feature type="domain" description="Cation efflux protein transmembrane" evidence="8">
    <location>
        <begin position="18"/>
        <end position="211"/>
    </location>
</feature>
<dbReference type="NCBIfam" id="TIGR01297">
    <property type="entry name" value="CDF"/>
    <property type="match status" value="1"/>
</dbReference>
<feature type="transmembrane region" description="Helical" evidence="7">
    <location>
        <begin position="118"/>
        <end position="138"/>
    </location>
</feature>
<feature type="domain" description="Cation efflux protein cytoplasmic" evidence="9">
    <location>
        <begin position="215"/>
        <end position="293"/>
    </location>
</feature>
<proteinExistence type="inferred from homology"/>
<dbReference type="EMBL" id="SOPX01000002">
    <property type="protein sequence ID" value="TFB30809.1"/>
    <property type="molecule type" value="Genomic_DNA"/>
</dbReference>
<gene>
    <name evidence="10" type="ORF">BCL90_0158</name>
    <name evidence="11" type="ORF">E3V97_09225</name>
</gene>
<name>A0A497Y9E3_9SPHI</name>
<accession>A0A497Y9E3</accession>
<evidence type="ECO:0000256" key="3">
    <source>
        <dbReference type="ARBA" id="ARBA00022448"/>
    </source>
</evidence>
<organism evidence="10 12">
    <name type="scientific">Pedobacter alluvionis</name>
    <dbReference type="NCBI Taxonomy" id="475253"/>
    <lineage>
        <taxon>Bacteria</taxon>
        <taxon>Pseudomonadati</taxon>
        <taxon>Bacteroidota</taxon>
        <taxon>Sphingobacteriia</taxon>
        <taxon>Sphingobacteriales</taxon>
        <taxon>Sphingobacteriaceae</taxon>
        <taxon>Pedobacter</taxon>
    </lineage>
</organism>
<dbReference type="InterPro" id="IPR058533">
    <property type="entry name" value="Cation_efflux_TM"/>
</dbReference>
<protein>
    <submittedName>
        <fullName evidence="10">Cation diffusion facilitator family transporter</fullName>
    </submittedName>
    <submittedName>
        <fullName evidence="11">Cation transporter</fullName>
    </submittedName>
</protein>
<evidence type="ECO:0000313" key="12">
    <source>
        <dbReference type="Proteomes" id="UP000273898"/>
    </source>
</evidence>
<dbReference type="EMBL" id="RCCK01000010">
    <property type="protein sequence ID" value="RLJ79461.1"/>
    <property type="molecule type" value="Genomic_DNA"/>
</dbReference>
<evidence type="ECO:0000256" key="4">
    <source>
        <dbReference type="ARBA" id="ARBA00022692"/>
    </source>
</evidence>
<evidence type="ECO:0000313" key="13">
    <source>
        <dbReference type="Proteomes" id="UP000297429"/>
    </source>
</evidence>
<evidence type="ECO:0000259" key="8">
    <source>
        <dbReference type="Pfam" id="PF01545"/>
    </source>
</evidence>
<evidence type="ECO:0000256" key="1">
    <source>
        <dbReference type="ARBA" id="ARBA00004141"/>
    </source>
</evidence>
<evidence type="ECO:0000256" key="5">
    <source>
        <dbReference type="ARBA" id="ARBA00022989"/>
    </source>
</evidence>
<dbReference type="InterPro" id="IPR050291">
    <property type="entry name" value="CDF_Transporter"/>
</dbReference>
<feature type="transmembrane region" description="Helical" evidence="7">
    <location>
        <begin position="12"/>
        <end position="33"/>
    </location>
</feature>
<dbReference type="RefSeq" id="WP_121282056.1">
    <property type="nucleotide sequence ID" value="NZ_RCCK01000010.1"/>
</dbReference>
<feature type="transmembrane region" description="Helical" evidence="7">
    <location>
        <begin position="186"/>
        <end position="203"/>
    </location>
</feature>
<keyword evidence="13" id="KW-1185">Reference proteome</keyword>
<feature type="transmembrane region" description="Helical" evidence="7">
    <location>
        <begin position="159"/>
        <end position="180"/>
    </location>
</feature>
<dbReference type="InterPro" id="IPR027470">
    <property type="entry name" value="Cation_efflux_CTD"/>
</dbReference>
<dbReference type="PANTHER" id="PTHR43840">
    <property type="entry name" value="MITOCHONDRIAL METAL TRANSPORTER 1-RELATED"/>
    <property type="match status" value="1"/>
</dbReference>
<dbReference type="InterPro" id="IPR002524">
    <property type="entry name" value="Cation_efflux"/>
</dbReference>
<evidence type="ECO:0000256" key="6">
    <source>
        <dbReference type="ARBA" id="ARBA00023136"/>
    </source>
</evidence>
<dbReference type="Gene3D" id="1.20.1510.10">
    <property type="entry name" value="Cation efflux protein transmembrane domain"/>
    <property type="match status" value="1"/>
</dbReference>
<feature type="transmembrane region" description="Helical" evidence="7">
    <location>
        <begin position="84"/>
        <end position="102"/>
    </location>
</feature>
<dbReference type="SUPFAM" id="SSF161111">
    <property type="entry name" value="Cation efflux protein transmembrane domain-like"/>
    <property type="match status" value="1"/>
</dbReference>
<evidence type="ECO:0000256" key="2">
    <source>
        <dbReference type="ARBA" id="ARBA00008114"/>
    </source>
</evidence>
<keyword evidence="4 7" id="KW-0812">Transmembrane</keyword>
<keyword evidence="5 7" id="KW-1133">Transmembrane helix</keyword>
<evidence type="ECO:0000313" key="11">
    <source>
        <dbReference type="EMBL" id="TFB30809.1"/>
    </source>
</evidence>
<keyword evidence="6 7" id="KW-0472">Membrane</keyword>
<comment type="subcellular location">
    <subcellularLocation>
        <location evidence="1">Membrane</location>
        <topology evidence="1">Multi-pass membrane protein</topology>
    </subcellularLocation>
</comment>
<dbReference type="GO" id="GO:0016020">
    <property type="term" value="C:membrane"/>
    <property type="evidence" value="ECO:0007669"/>
    <property type="project" value="UniProtKB-SubCell"/>
</dbReference>
<dbReference type="GO" id="GO:0008324">
    <property type="term" value="F:monoatomic cation transmembrane transporter activity"/>
    <property type="evidence" value="ECO:0007669"/>
    <property type="project" value="InterPro"/>
</dbReference>
<sequence>MEPLKRSSSAEAIRTTQLGIIISIVLIFVKGISGHLGQSYALIADATESGADVISSGLLWIALKYAQRPPDKGHPYGHGKAEPVAAILIGFFLLAAAGWIAYHSVEFIRTPHHIPKKYTLIVLGIVVLTKEFLFRYVYSIGKRLGSQAVIADAYHHRSDAITSIAAFIGISLAIFLGKGYEGLDDWAALIACLFIIYNAFKIIRPAFEEIMDKAPADELVSAISHIASLHIEVKRVEKCFVRKMGLDYYVDMHIEVDGNINVFHAHSVAHQVKDELLASDLYIKDALIHVEPYDL</sequence>
<keyword evidence="3" id="KW-0813">Transport</keyword>
<dbReference type="SUPFAM" id="SSF160240">
    <property type="entry name" value="Cation efflux protein cytoplasmic domain-like"/>
    <property type="match status" value="1"/>
</dbReference>
<evidence type="ECO:0000256" key="7">
    <source>
        <dbReference type="SAM" id="Phobius"/>
    </source>
</evidence>
<dbReference type="Gene3D" id="3.30.70.1350">
    <property type="entry name" value="Cation efflux protein, cytoplasmic domain"/>
    <property type="match status" value="1"/>
</dbReference>
<evidence type="ECO:0000313" key="10">
    <source>
        <dbReference type="EMBL" id="RLJ79461.1"/>
    </source>
</evidence>
<dbReference type="AlphaFoldDB" id="A0A497Y9E3"/>
<dbReference type="OrthoDB" id="9806522at2"/>
<comment type="similarity">
    <text evidence="2">Belongs to the cation diffusion facilitator (CDF) transporter (TC 2.A.4) family.</text>
</comment>
<reference evidence="11 13" key="2">
    <citation type="submission" date="2019-03" db="EMBL/GenBank/DDBJ databases">
        <authorList>
            <person name="He R.-H."/>
        </authorList>
    </citation>
    <scope>NUCLEOTIDE SEQUENCE [LARGE SCALE GENOMIC DNA]</scope>
    <source>
        <strain evidence="11 13">DSM 19624</strain>
    </source>
</reference>
<dbReference type="Pfam" id="PF16916">
    <property type="entry name" value="ZT_dimer"/>
    <property type="match status" value="1"/>
</dbReference>
<dbReference type="Proteomes" id="UP000273898">
    <property type="component" value="Unassembled WGS sequence"/>
</dbReference>
<reference evidence="10 12" key="1">
    <citation type="submission" date="2018-10" db="EMBL/GenBank/DDBJ databases">
        <title>Genomic Encyclopedia of Archaeal and Bacterial Type Strains, Phase II (KMG-II): from individual species to whole genera.</title>
        <authorList>
            <person name="Goeker M."/>
        </authorList>
    </citation>
    <scope>NUCLEOTIDE SEQUENCE [LARGE SCALE GENOMIC DNA]</scope>
    <source>
        <strain evidence="10 12">DSM 19624</strain>
    </source>
</reference>
<dbReference type="FunFam" id="1.20.1510.10:FF:000006">
    <property type="entry name" value="Divalent cation efflux transporter"/>
    <property type="match status" value="1"/>
</dbReference>
<dbReference type="InterPro" id="IPR036837">
    <property type="entry name" value="Cation_efflux_CTD_sf"/>
</dbReference>
<evidence type="ECO:0000259" key="9">
    <source>
        <dbReference type="Pfam" id="PF16916"/>
    </source>
</evidence>
<comment type="caution">
    <text evidence="10">The sequence shown here is derived from an EMBL/GenBank/DDBJ whole genome shotgun (WGS) entry which is preliminary data.</text>
</comment>
<dbReference type="PANTHER" id="PTHR43840:SF15">
    <property type="entry name" value="MITOCHONDRIAL METAL TRANSPORTER 1-RELATED"/>
    <property type="match status" value="1"/>
</dbReference>
<dbReference type="Pfam" id="PF01545">
    <property type="entry name" value="Cation_efflux"/>
    <property type="match status" value="1"/>
</dbReference>
<dbReference type="InterPro" id="IPR027469">
    <property type="entry name" value="Cation_efflux_TMD_sf"/>
</dbReference>